<organism evidence="2 3">
    <name type="scientific">Hassallia byssoidea VB512170</name>
    <dbReference type="NCBI Taxonomy" id="1304833"/>
    <lineage>
        <taxon>Bacteria</taxon>
        <taxon>Bacillati</taxon>
        <taxon>Cyanobacteriota</taxon>
        <taxon>Cyanophyceae</taxon>
        <taxon>Nostocales</taxon>
        <taxon>Tolypothrichaceae</taxon>
        <taxon>Hassallia</taxon>
    </lineage>
</organism>
<name>A0A846H3I7_9CYAN</name>
<evidence type="ECO:0000313" key="3">
    <source>
        <dbReference type="Proteomes" id="UP000031549"/>
    </source>
</evidence>
<feature type="chain" id="PRO_5032466196" evidence="1">
    <location>
        <begin position="26"/>
        <end position="169"/>
    </location>
</feature>
<keyword evidence="1" id="KW-0732">Signal</keyword>
<keyword evidence="3" id="KW-1185">Reference proteome</keyword>
<dbReference type="RefSeq" id="WP_039753002.1">
    <property type="nucleotide sequence ID" value="NZ_JTCM02000001.1"/>
</dbReference>
<feature type="signal peptide" evidence="1">
    <location>
        <begin position="1"/>
        <end position="25"/>
    </location>
</feature>
<protein>
    <submittedName>
        <fullName evidence="2">Uncharacterized protein</fullName>
    </submittedName>
</protein>
<accession>A0A846H3I7</accession>
<dbReference type="EMBL" id="JTCM02000001">
    <property type="protein sequence ID" value="NEU71131.1"/>
    <property type="molecule type" value="Genomic_DNA"/>
</dbReference>
<dbReference type="PROSITE" id="PS51257">
    <property type="entry name" value="PROKAR_LIPOPROTEIN"/>
    <property type="match status" value="1"/>
</dbReference>
<reference evidence="2 3" key="1">
    <citation type="journal article" date="2015" name="Genome Announc.">
        <title>Draft Genome Sequence of Cyanobacterium Hassallia byssoidea Strain VB512170, Isolated from Monuments in India.</title>
        <authorList>
            <person name="Singh D."/>
            <person name="Chandrababunaidu M.M."/>
            <person name="Panda A."/>
            <person name="Sen D."/>
            <person name="Bhattacharyya S."/>
            <person name="Adhikary S.P."/>
            <person name="Tripathy S."/>
        </authorList>
    </citation>
    <scope>NUCLEOTIDE SEQUENCE [LARGE SCALE GENOMIC DNA]</scope>
    <source>
        <strain evidence="2 3">VB512170</strain>
    </source>
</reference>
<proteinExistence type="predicted"/>
<dbReference type="AlphaFoldDB" id="A0A846H3I7"/>
<evidence type="ECO:0000313" key="2">
    <source>
        <dbReference type="EMBL" id="NEU71131.1"/>
    </source>
</evidence>
<dbReference type="Proteomes" id="UP000031549">
    <property type="component" value="Unassembled WGS sequence"/>
</dbReference>
<evidence type="ECO:0000256" key="1">
    <source>
        <dbReference type="SAM" id="SignalP"/>
    </source>
</evidence>
<sequence>MIGRRGHRILVALLLSVLLLTTACAPKTPGQFDQVQKESTQKKSGQAVAKNATQGSEFNKLFPAEQAGYQRVFTQEKKGFAEANLKKGGKVMAQLAVSDTTSTPSAAAKYSSSTKKIGGYPAATLGNTQTSVLVGKYQVKVISKDPSFTASDREDWIEKFNLSGLAQLK</sequence>
<comment type="caution">
    <text evidence="2">The sequence shown here is derived from an EMBL/GenBank/DDBJ whole genome shotgun (WGS) entry which is preliminary data.</text>
</comment>
<gene>
    <name evidence="2" type="ORF">PI95_000700</name>
</gene>